<evidence type="ECO:0000313" key="1">
    <source>
        <dbReference type="EMBL" id="MPC33709.1"/>
    </source>
</evidence>
<keyword evidence="2" id="KW-1185">Reference proteome</keyword>
<dbReference type="EMBL" id="VSRR010002888">
    <property type="protein sequence ID" value="MPC33709.1"/>
    <property type="molecule type" value="Genomic_DNA"/>
</dbReference>
<accession>A0A5B7EKN7</accession>
<reference evidence="1 2" key="1">
    <citation type="submission" date="2019-05" db="EMBL/GenBank/DDBJ databases">
        <title>Another draft genome of Portunus trituberculatus and its Hox gene families provides insights of decapod evolution.</title>
        <authorList>
            <person name="Jeong J.-H."/>
            <person name="Song I."/>
            <person name="Kim S."/>
            <person name="Choi T."/>
            <person name="Kim D."/>
            <person name="Ryu S."/>
            <person name="Kim W."/>
        </authorList>
    </citation>
    <scope>NUCLEOTIDE SEQUENCE [LARGE SCALE GENOMIC DNA]</scope>
    <source>
        <tissue evidence="1">Muscle</tissue>
    </source>
</reference>
<evidence type="ECO:0000313" key="2">
    <source>
        <dbReference type="Proteomes" id="UP000324222"/>
    </source>
</evidence>
<comment type="caution">
    <text evidence="1">The sequence shown here is derived from an EMBL/GenBank/DDBJ whole genome shotgun (WGS) entry which is preliminary data.</text>
</comment>
<dbReference type="Proteomes" id="UP000324222">
    <property type="component" value="Unassembled WGS sequence"/>
</dbReference>
<proteinExistence type="predicted"/>
<name>A0A5B7EKN7_PORTR</name>
<protein>
    <submittedName>
        <fullName evidence="1">Uncharacterized protein</fullName>
    </submittedName>
</protein>
<organism evidence="1 2">
    <name type="scientific">Portunus trituberculatus</name>
    <name type="common">Swimming crab</name>
    <name type="synonym">Neptunus trituberculatus</name>
    <dbReference type="NCBI Taxonomy" id="210409"/>
    <lineage>
        <taxon>Eukaryota</taxon>
        <taxon>Metazoa</taxon>
        <taxon>Ecdysozoa</taxon>
        <taxon>Arthropoda</taxon>
        <taxon>Crustacea</taxon>
        <taxon>Multicrustacea</taxon>
        <taxon>Malacostraca</taxon>
        <taxon>Eumalacostraca</taxon>
        <taxon>Eucarida</taxon>
        <taxon>Decapoda</taxon>
        <taxon>Pleocyemata</taxon>
        <taxon>Brachyura</taxon>
        <taxon>Eubrachyura</taxon>
        <taxon>Portunoidea</taxon>
        <taxon>Portunidae</taxon>
        <taxon>Portuninae</taxon>
        <taxon>Portunus</taxon>
    </lineage>
</organism>
<sequence length="90" mass="10155">MKFSTLPSLPHCFVSASQEIKEKQAKVDTVVTCYQNEFKSRLATADCGSLEWSETSQNLLSRYTLTSSSTYVCGDVLWLSLTPREITFSY</sequence>
<gene>
    <name evidence="1" type="ORF">E2C01_027068</name>
</gene>
<dbReference type="AlphaFoldDB" id="A0A5B7EKN7"/>